<protein>
    <recommendedName>
        <fullName evidence="4">Arrestin-like N-terminal domain-containing protein</fullName>
    </recommendedName>
</protein>
<dbReference type="GeneID" id="37270142"/>
<dbReference type="Gene3D" id="2.60.40.640">
    <property type="match status" value="1"/>
</dbReference>
<name>A0A316Z6K5_9BASI</name>
<organism evidence="2 3">
    <name type="scientific">Tilletiopsis washingtonensis</name>
    <dbReference type="NCBI Taxonomy" id="58919"/>
    <lineage>
        <taxon>Eukaryota</taxon>
        <taxon>Fungi</taxon>
        <taxon>Dikarya</taxon>
        <taxon>Basidiomycota</taxon>
        <taxon>Ustilaginomycotina</taxon>
        <taxon>Exobasidiomycetes</taxon>
        <taxon>Entylomatales</taxon>
        <taxon>Entylomatales incertae sedis</taxon>
        <taxon>Tilletiopsis</taxon>
    </lineage>
</organism>
<dbReference type="RefSeq" id="XP_025597528.1">
    <property type="nucleotide sequence ID" value="XM_025742598.1"/>
</dbReference>
<evidence type="ECO:0000256" key="1">
    <source>
        <dbReference type="SAM" id="MobiDB-lite"/>
    </source>
</evidence>
<dbReference type="InterPro" id="IPR014752">
    <property type="entry name" value="Arrestin-like_C"/>
</dbReference>
<evidence type="ECO:0000313" key="2">
    <source>
        <dbReference type="EMBL" id="PWN97249.1"/>
    </source>
</evidence>
<gene>
    <name evidence="2" type="ORF">FA09DRAFT_330429</name>
</gene>
<feature type="compositionally biased region" description="Basic and acidic residues" evidence="1">
    <location>
        <begin position="658"/>
        <end position="678"/>
    </location>
</feature>
<feature type="compositionally biased region" description="Low complexity" evidence="1">
    <location>
        <begin position="327"/>
        <end position="339"/>
    </location>
</feature>
<feature type="region of interest" description="Disordered" evidence="1">
    <location>
        <begin position="475"/>
        <end position="607"/>
    </location>
</feature>
<dbReference type="AlphaFoldDB" id="A0A316Z6K5"/>
<dbReference type="STRING" id="58919.A0A316Z6K5"/>
<feature type="compositionally biased region" description="Polar residues" evidence="1">
    <location>
        <begin position="565"/>
        <end position="590"/>
    </location>
</feature>
<evidence type="ECO:0000313" key="3">
    <source>
        <dbReference type="Proteomes" id="UP000245946"/>
    </source>
</evidence>
<feature type="region of interest" description="Disordered" evidence="1">
    <location>
        <begin position="437"/>
        <end position="458"/>
    </location>
</feature>
<reference evidence="2 3" key="1">
    <citation type="journal article" date="2018" name="Mol. Biol. Evol.">
        <title>Broad Genomic Sampling Reveals a Smut Pathogenic Ancestry of the Fungal Clade Ustilaginomycotina.</title>
        <authorList>
            <person name="Kijpornyongpan T."/>
            <person name="Mondo S.J."/>
            <person name="Barry K."/>
            <person name="Sandor L."/>
            <person name="Lee J."/>
            <person name="Lipzen A."/>
            <person name="Pangilinan J."/>
            <person name="LaButti K."/>
            <person name="Hainaut M."/>
            <person name="Henrissat B."/>
            <person name="Grigoriev I.V."/>
            <person name="Spatafora J.W."/>
            <person name="Aime M.C."/>
        </authorList>
    </citation>
    <scope>NUCLEOTIDE SEQUENCE [LARGE SCALE GENOMIC DNA]</scope>
    <source>
        <strain evidence="2 3">MCA 4186</strain>
    </source>
</reference>
<feature type="compositionally biased region" description="Basic residues" evidence="1">
    <location>
        <begin position="104"/>
        <end position="113"/>
    </location>
</feature>
<evidence type="ECO:0008006" key="4">
    <source>
        <dbReference type="Google" id="ProtNLM"/>
    </source>
</evidence>
<dbReference type="EMBL" id="KZ819295">
    <property type="protein sequence ID" value="PWN97249.1"/>
    <property type="molecule type" value="Genomic_DNA"/>
</dbReference>
<dbReference type="SUPFAM" id="SSF81296">
    <property type="entry name" value="E set domains"/>
    <property type="match status" value="1"/>
</dbReference>
<accession>A0A316Z6K5</accession>
<feature type="region of interest" description="Disordered" evidence="1">
    <location>
        <begin position="98"/>
        <end position="131"/>
    </location>
</feature>
<keyword evidence="3" id="KW-1185">Reference proteome</keyword>
<dbReference type="Proteomes" id="UP000245946">
    <property type="component" value="Unassembled WGS sequence"/>
</dbReference>
<proteinExistence type="predicted"/>
<sequence length="678" mass="72671">MFSSVIHAPCEISLHLVSEDIFIHPPPANSDLPGEDQTLRGVVELRAPSERTIPALRVQLQALQTLSLPEPVAGAAAPHVRHEEKVLLDKTIEITSDGSGGLSHAHRVGKGKGKARESPAVSPLGGPQEGEAEDGIHLDKGLHGFEFSFIIPSSSPPFERYRHGRVRYVVTATALGAGRGRSAVSIWREVFVIVQATPDGGPVPLDIQYHDVHEALGPLSVSLTSASLTVGGTATLSILHPDPPPGLSVHVIRVFLEQTVELYSDLRKGWLKLPVEKLRLWEKGYMPYKAKQAEPHIVPEDAFWLAQGEDTPGRPGRAAHAYQGAASHSSFSPFSPSSPLGRSAAGVPAHAYRVRTTVRMPDDNAMRPSTVRGSRSDIRVSHDLGVEVYFSRLSVIDEREASESRGKPKVQVFSMRRSTVIPSCCCTFDTIHLPPYSFESPSNSRPSSPTPPTARNPTQADVDHWRLAQTLRAALPHASGPVTHAPPNRSAPGSRPASRDPSPTRPHLPHSGSSFSAFLHGRRSRNSSPERGTGSPGPSHEASSSAPSRRGRSGLSFTPAHTAGHATTSVMTAPASGTNTPRSLPSSYPWANSHLPPRTPGGHQTCNCGRTTEELTEAEQRLLGGAPTAPGAWIDAHEEGSEPPPWTPSRPASPSEGLHAEPYGERPSYLREKAPCPA</sequence>
<dbReference type="OrthoDB" id="3345971at2759"/>
<feature type="region of interest" description="Disordered" evidence="1">
    <location>
        <begin position="626"/>
        <end position="678"/>
    </location>
</feature>
<feature type="compositionally biased region" description="Low complexity" evidence="1">
    <location>
        <begin position="542"/>
        <end position="556"/>
    </location>
</feature>
<feature type="region of interest" description="Disordered" evidence="1">
    <location>
        <begin position="327"/>
        <end position="346"/>
    </location>
</feature>
<dbReference type="InterPro" id="IPR014756">
    <property type="entry name" value="Ig_E-set"/>
</dbReference>